<sequence length="70" mass="7817">MDSEIGPILYSLHNCPFAIRARLAIIKAQLQVRIRAIKLDNKPFEMLEVSPKGTVPVLAFEDGKPVIEQS</sequence>
<dbReference type="GO" id="GO:0016740">
    <property type="term" value="F:transferase activity"/>
    <property type="evidence" value="ECO:0007669"/>
    <property type="project" value="UniProtKB-KW"/>
</dbReference>
<reference evidence="2 3" key="2">
    <citation type="submission" date="2014-09" db="EMBL/GenBank/DDBJ databases">
        <authorList>
            <consortium name="NBRP consortium"/>
            <person name="Sawabe T."/>
            <person name="Meirelles P."/>
            <person name="Nakanishi M."/>
            <person name="Sayaka M."/>
            <person name="Hattori M."/>
            <person name="Ohkuma M."/>
        </authorList>
    </citation>
    <scope>NUCLEOTIDE SEQUENCE [LARGE SCALE GENOMIC DNA]</scope>
    <source>
        <strain evidence="3">JCM19235</strain>
    </source>
</reference>
<dbReference type="Pfam" id="PF13417">
    <property type="entry name" value="GST_N_3"/>
    <property type="match status" value="1"/>
</dbReference>
<proteinExistence type="predicted"/>
<dbReference type="Gene3D" id="3.40.30.10">
    <property type="entry name" value="Glutaredoxin"/>
    <property type="match status" value="1"/>
</dbReference>
<dbReference type="STRING" id="990268.JCM19235_2927"/>
<dbReference type="PROSITE" id="PS50404">
    <property type="entry name" value="GST_NTER"/>
    <property type="match status" value="1"/>
</dbReference>
<comment type="caution">
    <text evidence="2">The sequence shown here is derived from an EMBL/GenBank/DDBJ whole genome shotgun (WGS) entry which is preliminary data.</text>
</comment>
<dbReference type="EMBL" id="BBMR01000012">
    <property type="protein sequence ID" value="GAL22232.1"/>
    <property type="molecule type" value="Genomic_DNA"/>
</dbReference>
<evidence type="ECO:0000313" key="3">
    <source>
        <dbReference type="Proteomes" id="UP000029228"/>
    </source>
</evidence>
<dbReference type="InterPro" id="IPR036249">
    <property type="entry name" value="Thioredoxin-like_sf"/>
</dbReference>
<dbReference type="PANTHER" id="PTHR43968">
    <property type="match status" value="1"/>
</dbReference>
<gene>
    <name evidence="2" type="ORF">JCM19235_2927</name>
</gene>
<dbReference type="SUPFAM" id="SSF52833">
    <property type="entry name" value="Thioredoxin-like"/>
    <property type="match status" value="1"/>
</dbReference>
<dbReference type="GO" id="GO:0005737">
    <property type="term" value="C:cytoplasm"/>
    <property type="evidence" value="ECO:0007669"/>
    <property type="project" value="TreeGrafter"/>
</dbReference>
<dbReference type="Proteomes" id="UP000029228">
    <property type="component" value="Unassembled WGS sequence"/>
</dbReference>
<dbReference type="InterPro" id="IPR050983">
    <property type="entry name" value="GST_Omega/HSP26"/>
</dbReference>
<keyword evidence="3" id="KW-1185">Reference proteome</keyword>
<protein>
    <submittedName>
        <fullName evidence="2">Glutathione S-transferase domain protein</fullName>
    </submittedName>
</protein>
<dbReference type="AlphaFoldDB" id="A0A090SS84"/>
<accession>A0A090SS84</accession>
<organism evidence="2 3">
    <name type="scientific">Vibrio maritimus</name>
    <dbReference type="NCBI Taxonomy" id="990268"/>
    <lineage>
        <taxon>Bacteria</taxon>
        <taxon>Pseudomonadati</taxon>
        <taxon>Pseudomonadota</taxon>
        <taxon>Gammaproteobacteria</taxon>
        <taxon>Vibrionales</taxon>
        <taxon>Vibrionaceae</taxon>
        <taxon>Vibrio</taxon>
    </lineage>
</organism>
<dbReference type="InterPro" id="IPR004045">
    <property type="entry name" value="Glutathione_S-Trfase_N"/>
</dbReference>
<keyword evidence="2" id="KW-0808">Transferase</keyword>
<evidence type="ECO:0000313" key="2">
    <source>
        <dbReference type="EMBL" id="GAL22232.1"/>
    </source>
</evidence>
<evidence type="ECO:0000259" key="1">
    <source>
        <dbReference type="PROSITE" id="PS50404"/>
    </source>
</evidence>
<name>A0A090SS84_9VIBR</name>
<dbReference type="PANTHER" id="PTHR43968:SF6">
    <property type="entry name" value="GLUTATHIONE S-TRANSFERASE OMEGA"/>
    <property type="match status" value="1"/>
</dbReference>
<reference evidence="2 3" key="1">
    <citation type="submission" date="2014-09" db="EMBL/GenBank/DDBJ databases">
        <title>Vibrio maritimus JCM 19235. (C45) whole genome shotgun sequence.</title>
        <authorList>
            <person name="Sawabe T."/>
            <person name="Meirelles P."/>
            <person name="Nakanishi M."/>
            <person name="Sayaka M."/>
            <person name="Hattori M."/>
            <person name="Ohkuma M."/>
        </authorList>
    </citation>
    <scope>NUCLEOTIDE SEQUENCE [LARGE SCALE GENOMIC DNA]</scope>
    <source>
        <strain evidence="3">JCM19235</strain>
    </source>
</reference>
<feature type="domain" description="GST N-terminal" evidence="1">
    <location>
        <begin position="5"/>
        <end position="70"/>
    </location>
</feature>